<keyword evidence="3" id="KW-1185">Reference proteome</keyword>
<dbReference type="NCBIfam" id="NF033684">
    <property type="entry name" value="suffix_2_RND"/>
    <property type="match status" value="1"/>
</dbReference>
<dbReference type="InterPro" id="IPR047961">
    <property type="entry name" value="Transp_suffix-like"/>
</dbReference>
<keyword evidence="1" id="KW-0472">Membrane</keyword>
<organism evidence="2 3">
    <name type="scientific">Phormidesmis priestleyi ULC007</name>
    <dbReference type="NCBI Taxonomy" id="1920490"/>
    <lineage>
        <taxon>Bacteria</taxon>
        <taxon>Bacillati</taxon>
        <taxon>Cyanobacteriota</taxon>
        <taxon>Cyanophyceae</taxon>
        <taxon>Leptolyngbyales</taxon>
        <taxon>Leptolyngbyaceae</taxon>
        <taxon>Phormidesmis</taxon>
    </lineage>
</organism>
<dbReference type="OrthoDB" id="1122717at2"/>
<evidence type="ECO:0000256" key="1">
    <source>
        <dbReference type="SAM" id="Phobius"/>
    </source>
</evidence>
<dbReference type="STRING" id="1920490.GCA_001895925_01717"/>
<reference evidence="2 3" key="2">
    <citation type="submission" date="2018-03" db="EMBL/GenBank/DDBJ databases">
        <title>The ancient ancestry and fast evolution of plastids.</title>
        <authorList>
            <person name="Moore K.R."/>
            <person name="Magnabosco C."/>
            <person name="Momper L."/>
            <person name="Gold D.A."/>
            <person name="Bosak T."/>
            <person name="Fournier G.P."/>
        </authorList>
    </citation>
    <scope>NUCLEOTIDE SEQUENCE [LARGE SCALE GENOMIC DNA]</scope>
    <source>
        <strain evidence="2 3">ULC007</strain>
    </source>
</reference>
<evidence type="ECO:0000313" key="2">
    <source>
        <dbReference type="EMBL" id="PSB21683.1"/>
    </source>
</evidence>
<keyword evidence="1" id="KW-1133">Transmembrane helix</keyword>
<evidence type="ECO:0008006" key="4">
    <source>
        <dbReference type="Google" id="ProtNLM"/>
    </source>
</evidence>
<name>A0A2T1DMG8_9CYAN</name>
<feature type="transmembrane region" description="Helical" evidence="1">
    <location>
        <begin position="36"/>
        <end position="55"/>
    </location>
</feature>
<gene>
    <name evidence="2" type="ORF">C7B65_03645</name>
</gene>
<sequence length="80" mass="9167">MKNLGIGLILVSFLPWVTVAAVPFLAVSIAQKAVLVPVLLGSAEVMFWLGILIVGKEVAERYRRWLNPRYLWEKIRRSFR</sequence>
<dbReference type="EMBL" id="PVWG01000002">
    <property type="protein sequence ID" value="PSB21683.1"/>
    <property type="molecule type" value="Genomic_DNA"/>
</dbReference>
<protein>
    <recommendedName>
        <fullName evidence="4">Transporter suffix domain-containing protein</fullName>
    </recommendedName>
</protein>
<evidence type="ECO:0000313" key="3">
    <source>
        <dbReference type="Proteomes" id="UP000238634"/>
    </source>
</evidence>
<accession>A0A2T1DMG8</accession>
<keyword evidence="1" id="KW-0812">Transmembrane</keyword>
<dbReference type="RefSeq" id="WP_073069532.1">
    <property type="nucleotide sequence ID" value="NZ_MPPI01000002.1"/>
</dbReference>
<comment type="caution">
    <text evidence="2">The sequence shown here is derived from an EMBL/GenBank/DDBJ whole genome shotgun (WGS) entry which is preliminary data.</text>
</comment>
<dbReference type="AlphaFoldDB" id="A0A2T1DMG8"/>
<proteinExistence type="predicted"/>
<reference evidence="2 3" key="1">
    <citation type="submission" date="2018-02" db="EMBL/GenBank/DDBJ databases">
        <authorList>
            <person name="Cohen D.B."/>
            <person name="Kent A.D."/>
        </authorList>
    </citation>
    <scope>NUCLEOTIDE SEQUENCE [LARGE SCALE GENOMIC DNA]</scope>
    <source>
        <strain evidence="2 3">ULC007</strain>
    </source>
</reference>
<dbReference type="Proteomes" id="UP000238634">
    <property type="component" value="Unassembled WGS sequence"/>
</dbReference>